<proteinExistence type="predicted"/>
<dbReference type="Proteomes" id="UP000038045">
    <property type="component" value="Unplaced"/>
</dbReference>
<keyword evidence="1" id="KW-0732">Signal</keyword>
<evidence type="ECO:0000313" key="2">
    <source>
        <dbReference type="Proteomes" id="UP000038045"/>
    </source>
</evidence>
<accession>A0A0N4Z470</accession>
<feature type="signal peptide" evidence="1">
    <location>
        <begin position="1"/>
        <end position="21"/>
    </location>
</feature>
<name>A0A0N4Z470_PARTI</name>
<reference evidence="3" key="1">
    <citation type="submission" date="2017-02" db="UniProtKB">
        <authorList>
            <consortium name="WormBaseParasite"/>
        </authorList>
    </citation>
    <scope>IDENTIFICATION</scope>
</reference>
<organism evidence="2 3">
    <name type="scientific">Parastrongyloides trichosuri</name>
    <name type="common">Possum-specific nematode worm</name>
    <dbReference type="NCBI Taxonomy" id="131310"/>
    <lineage>
        <taxon>Eukaryota</taxon>
        <taxon>Metazoa</taxon>
        <taxon>Ecdysozoa</taxon>
        <taxon>Nematoda</taxon>
        <taxon>Chromadorea</taxon>
        <taxon>Rhabditida</taxon>
        <taxon>Tylenchina</taxon>
        <taxon>Panagrolaimomorpha</taxon>
        <taxon>Strongyloidoidea</taxon>
        <taxon>Strongyloididae</taxon>
        <taxon>Parastrongyloides</taxon>
    </lineage>
</organism>
<keyword evidence="2" id="KW-1185">Reference proteome</keyword>
<sequence length="250" mass="28459">MTIKILLFSLIIQLILNLVSPAPTVYINGQPFSRIRDQLTQPIFEGVYYDGSSYGDIKYTDKPAQVNSNNKNHNYHFTDSPFRILSSDFYIRLNGGSYDCKMDEIISKCGLIPLYSYKDSRYQNSLMYVTSDLDVPVVDRNKKITLVGYVAKEQRCGAKVEVDKIVVNYRNPYTRLIPHSAVTQQYGPNYMYFNEPYIQKTKGFFYAWEPIGNTKSFQAMRQDKVNGDNTLVDGGVSPQSIVCLGNRIGG</sequence>
<evidence type="ECO:0000256" key="1">
    <source>
        <dbReference type="SAM" id="SignalP"/>
    </source>
</evidence>
<protein>
    <submittedName>
        <fullName evidence="3">Uncharacterized protein</fullName>
    </submittedName>
</protein>
<dbReference type="AlphaFoldDB" id="A0A0N4Z470"/>
<feature type="chain" id="PRO_5005891048" evidence="1">
    <location>
        <begin position="22"/>
        <end position="250"/>
    </location>
</feature>
<dbReference type="WBParaSite" id="PTRK_0000179100.1">
    <property type="protein sequence ID" value="PTRK_0000179100.1"/>
    <property type="gene ID" value="PTRK_0000179100"/>
</dbReference>
<evidence type="ECO:0000313" key="3">
    <source>
        <dbReference type="WBParaSite" id="PTRK_0000179100.1"/>
    </source>
</evidence>